<dbReference type="GeneID" id="9230774"/>
<dbReference type="eggNOG" id="ENOG502SQFV">
    <property type="taxonomic scope" value="Eukaryota"/>
</dbReference>
<reference evidence="3" key="1">
    <citation type="journal article" date="2012" name="MBio">
        <title>Comparative genome analysis of Trichophyton rubrum and related dermatophytes reveals candidate genes involved in infection.</title>
        <authorList>
            <person name="Martinez D.A."/>
            <person name="Oliver B.G."/>
            <person name="Graeser Y."/>
            <person name="Goldberg J.M."/>
            <person name="Li W."/>
            <person name="Martinez-Rossi N.M."/>
            <person name="Monod M."/>
            <person name="Shelest E."/>
            <person name="Barton R.C."/>
            <person name="Birch E."/>
            <person name="Brakhage A.A."/>
            <person name="Chen Z."/>
            <person name="Gurr S.J."/>
            <person name="Heiman D."/>
            <person name="Heitman J."/>
            <person name="Kosti I."/>
            <person name="Rossi A."/>
            <person name="Saif S."/>
            <person name="Samalova M."/>
            <person name="Saunders C.W."/>
            <person name="Shea T."/>
            <person name="Summerbell R.C."/>
            <person name="Xu J."/>
            <person name="Young S."/>
            <person name="Zeng Q."/>
            <person name="Birren B.W."/>
            <person name="Cuomo C.A."/>
            <person name="White T.C."/>
        </authorList>
    </citation>
    <scope>NUCLEOTIDE SEQUENCE [LARGE SCALE GENOMIC DNA]</scope>
    <source>
        <strain evidence="3">ATCC MYA-4605 / CBS 113480</strain>
    </source>
</reference>
<gene>
    <name evidence="2" type="ORF">MCYG_01568</name>
</gene>
<accession>C5FHK9</accession>
<feature type="compositionally biased region" description="Basic and acidic residues" evidence="1">
    <location>
        <begin position="137"/>
        <end position="175"/>
    </location>
</feature>
<organism evidence="2 3">
    <name type="scientific">Arthroderma otae (strain ATCC MYA-4605 / CBS 113480)</name>
    <name type="common">Microsporum canis</name>
    <dbReference type="NCBI Taxonomy" id="554155"/>
    <lineage>
        <taxon>Eukaryota</taxon>
        <taxon>Fungi</taxon>
        <taxon>Dikarya</taxon>
        <taxon>Ascomycota</taxon>
        <taxon>Pezizomycotina</taxon>
        <taxon>Eurotiomycetes</taxon>
        <taxon>Eurotiomycetidae</taxon>
        <taxon>Onygenales</taxon>
        <taxon>Arthrodermataceae</taxon>
        <taxon>Microsporum</taxon>
    </lineage>
</organism>
<dbReference type="VEuPathDB" id="FungiDB:MCYG_01568"/>
<evidence type="ECO:0000256" key="1">
    <source>
        <dbReference type="SAM" id="MobiDB-lite"/>
    </source>
</evidence>
<dbReference type="AlphaFoldDB" id="C5FHK9"/>
<dbReference type="RefSeq" id="XP_002848634.1">
    <property type="nucleotide sequence ID" value="XM_002848588.1"/>
</dbReference>
<evidence type="ECO:0000313" key="3">
    <source>
        <dbReference type="Proteomes" id="UP000002035"/>
    </source>
</evidence>
<sequence length="181" mass="20005">MAESRPVHHALYPETSFMAEDPTATPRGGVRLNKIAESWEDEDLSSEEEEEEQDSDAETTITAPRSYSPALSVDSQAPPLQHGIRAPPPTPNISRQSSCRSTTSNASHASSTYSKRPEKQAAVANRMIASALGVRAPRSEAQKAYDRTVISNEKKRREKEKLAEEQKREEAEKAKAAIWDS</sequence>
<feature type="compositionally biased region" description="Low complexity" evidence="1">
    <location>
        <begin position="101"/>
        <end position="114"/>
    </location>
</feature>
<name>C5FHK9_ARTOC</name>
<feature type="region of interest" description="Disordered" evidence="1">
    <location>
        <begin position="1"/>
        <end position="181"/>
    </location>
</feature>
<dbReference type="OrthoDB" id="5418203at2759"/>
<dbReference type="EMBL" id="DS995702">
    <property type="protein sequence ID" value="EEQ28749.1"/>
    <property type="molecule type" value="Genomic_DNA"/>
</dbReference>
<dbReference type="Proteomes" id="UP000002035">
    <property type="component" value="Unassembled WGS sequence"/>
</dbReference>
<dbReference type="OMA" id="PTQFEYP"/>
<evidence type="ECO:0000313" key="2">
    <source>
        <dbReference type="EMBL" id="EEQ28749.1"/>
    </source>
</evidence>
<proteinExistence type="predicted"/>
<dbReference type="HOGENOM" id="CLU_087700_1_0_1"/>
<keyword evidence="3" id="KW-1185">Reference proteome</keyword>
<feature type="compositionally biased region" description="Acidic residues" evidence="1">
    <location>
        <begin position="38"/>
        <end position="57"/>
    </location>
</feature>
<protein>
    <submittedName>
        <fullName evidence="2">Uncharacterized protein</fullName>
    </submittedName>
</protein>